<gene>
    <name evidence="8" type="ORF">LOTGIDRAFT_236341</name>
</gene>
<dbReference type="GeneID" id="20250119"/>
<feature type="transmembrane region" description="Helical" evidence="6">
    <location>
        <begin position="57"/>
        <end position="77"/>
    </location>
</feature>
<dbReference type="Proteomes" id="UP000030746">
    <property type="component" value="Unassembled WGS sequence"/>
</dbReference>
<feature type="transmembrane region" description="Helical" evidence="6">
    <location>
        <begin position="32"/>
        <end position="50"/>
    </location>
</feature>
<organism evidence="8 9">
    <name type="scientific">Lottia gigantea</name>
    <name type="common">Giant owl limpet</name>
    <dbReference type="NCBI Taxonomy" id="225164"/>
    <lineage>
        <taxon>Eukaryota</taxon>
        <taxon>Metazoa</taxon>
        <taxon>Spiralia</taxon>
        <taxon>Lophotrochozoa</taxon>
        <taxon>Mollusca</taxon>
        <taxon>Gastropoda</taxon>
        <taxon>Patellogastropoda</taxon>
        <taxon>Lottioidea</taxon>
        <taxon>Lottiidae</taxon>
        <taxon>Lottia</taxon>
    </lineage>
</organism>
<evidence type="ECO:0000313" key="9">
    <source>
        <dbReference type="Proteomes" id="UP000030746"/>
    </source>
</evidence>
<dbReference type="InterPro" id="IPR009436">
    <property type="entry name" value="AGTRAP"/>
</dbReference>
<reference evidence="8 9" key="1">
    <citation type="journal article" date="2013" name="Nature">
        <title>Insights into bilaterian evolution from three spiralian genomes.</title>
        <authorList>
            <person name="Simakov O."/>
            <person name="Marletaz F."/>
            <person name="Cho S.J."/>
            <person name="Edsinger-Gonzales E."/>
            <person name="Havlak P."/>
            <person name="Hellsten U."/>
            <person name="Kuo D.H."/>
            <person name="Larsson T."/>
            <person name="Lv J."/>
            <person name="Arendt D."/>
            <person name="Savage R."/>
            <person name="Osoegawa K."/>
            <person name="de Jong P."/>
            <person name="Grimwood J."/>
            <person name="Chapman J.A."/>
            <person name="Shapiro H."/>
            <person name="Aerts A."/>
            <person name="Otillar R.P."/>
            <person name="Terry A.Y."/>
            <person name="Boore J.L."/>
            <person name="Grigoriev I.V."/>
            <person name="Lindberg D.R."/>
            <person name="Seaver E.C."/>
            <person name="Weisblat D.A."/>
            <person name="Putnam N.H."/>
            <person name="Rokhsar D.S."/>
        </authorList>
    </citation>
    <scope>NUCLEOTIDE SEQUENCE [LARGE SCALE GENOMIC DNA]</scope>
</reference>
<keyword evidence="9" id="KW-1185">Reference proteome</keyword>
<dbReference type="PANTHER" id="PTHR16521">
    <property type="entry name" value="TYPE-1 ANGIOTENSIN II RECEPTOR-ASSOCIATED PROTEIN"/>
    <property type="match status" value="1"/>
</dbReference>
<feature type="region of interest" description="Disordered" evidence="5">
    <location>
        <begin position="144"/>
        <end position="185"/>
    </location>
</feature>
<comment type="subcellular location">
    <subcellularLocation>
        <location evidence="1">Membrane</location>
        <topology evidence="1">Multi-pass membrane protein</topology>
    </subcellularLocation>
</comment>
<keyword evidence="4 6" id="KW-0472">Membrane</keyword>
<keyword evidence="2 6" id="KW-0812">Transmembrane</keyword>
<protein>
    <recommendedName>
        <fullName evidence="10">Type-1 angiotensin II receptor-associated protein</fullName>
    </recommendedName>
</protein>
<dbReference type="Pfam" id="PF06396">
    <property type="entry name" value="AGTRAP"/>
    <property type="match status" value="1"/>
</dbReference>
<evidence type="ECO:0000256" key="4">
    <source>
        <dbReference type="ARBA" id="ARBA00023136"/>
    </source>
</evidence>
<evidence type="ECO:0000256" key="7">
    <source>
        <dbReference type="SAM" id="SignalP"/>
    </source>
</evidence>
<dbReference type="OrthoDB" id="8191171at2759"/>
<dbReference type="EMBL" id="KB203534">
    <property type="protein sequence ID" value="ESO84389.1"/>
    <property type="molecule type" value="Genomic_DNA"/>
</dbReference>
<evidence type="ECO:0000256" key="1">
    <source>
        <dbReference type="ARBA" id="ARBA00004141"/>
    </source>
</evidence>
<dbReference type="GO" id="GO:0005886">
    <property type="term" value="C:plasma membrane"/>
    <property type="evidence" value="ECO:0007669"/>
    <property type="project" value="TreeGrafter"/>
</dbReference>
<keyword evidence="3 6" id="KW-1133">Transmembrane helix</keyword>
<evidence type="ECO:0000256" key="3">
    <source>
        <dbReference type="ARBA" id="ARBA00022989"/>
    </source>
</evidence>
<proteinExistence type="predicted"/>
<dbReference type="HOGENOM" id="CLU_126745_0_0_1"/>
<dbReference type="GO" id="GO:0038166">
    <property type="term" value="P:angiotensin-activated signaling pathway"/>
    <property type="evidence" value="ECO:0007669"/>
    <property type="project" value="InterPro"/>
</dbReference>
<dbReference type="KEGG" id="lgi:LOTGIDRAFT_236341"/>
<feature type="signal peptide" evidence="7">
    <location>
        <begin position="1"/>
        <end position="22"/>
    </location>
</feature>
<evidence type="ECO:0008006" key="10">
    <source>
        <dbReference type="Google" id="ProtNLM"/>
    </source>
</evidence>
<feature type="transmembrane region" description="Helical" evidence="6">
    <location>
        <begin position="97"/>
        <end position="119"/>
    </location>
</feature>
<feature type="compositionally biased region" description="Polar residues" evidence="5">
    <location>
        <begin position="176"/>
        <end position="185"/>
    </location>
</feature>
<dbReference type="PANTHER" id="PTHR16521:SF3">
    <property type="entry name" value="TYPE-1 ANGIOTENSIN II RECEPTOR-ASSOCIATED PROTEIN"/>
    <property type="match status" value="1"/>
</dbReference>
<dbReference type="STRING" id="225164.V4B762"/>
<dbReference type="RefSeq" id="XP_009064994.1">
    <property type="nucleotide sequence ID" value="XM_009066746.1"/>
</dbReference>
<accession>V4B762</accession>
<name>V4B762_LOTGI</name>
<dbReference type="AlphaFoldDB" id="V4B762"/>
<keyword evidence="7" id="KW-0732">Signal</keyword>
<dbReference type="OMA" id="IMNGWAV"/>
<dbReference type="SMART" id="SM00805">
    <property type="entry name" value="AGTRAP"/>
    <property type="match status" value="1"/>
</dbReference>
<sequence length="185" mass="20495">MSPPNLMLKIIVFVHFMLSMWAAQSPAFLPVSYVYMNIFILSFGIIAIFYTESSDAVLLFIVSLLISVIQDIIFLGIYEPRGQDLVRNSSTGILSEFRFSLGMCILNLIIKPVTIFLLYRILLSRTRDYDNFIPGIPNVPGFGSGQSSGHQGPYESIDNPSPYRGPVDSPPDYQASEKSASATSP</sequence>
<evidence type="ECO:0000256" key="5">
    <source>
        <dbReference type="SAM" id="MobiDB-lite"/>
    </source>
</evidence>
<feature type="chain" id="PRO_5004717282" description="Type-1 angiotensin II receptor-associated protein" evidence="7">
    <location>
        <begin position="23"/>
        <end position="185"/>
    </location>
</feature>
<evidence type="ECO:0000313" key="8">
    <source>
        <dbReference type="EMBL" id="ESO84389.1"/>
    </source>
</evidence>
<evidence type="ECO:0000256" key="2">
    <source>
        <dbReference type="ARBA" id="ARBA00022692"/>
    </source>
</evidence>
<evidence type="ECO:0000256" key="6">
    <source>
        <dbReference type="SAM" id="Phobius"/>
    </source>
</evidence>
<dbReference type="CTD" id="20250119"/>